<dbReference type="GO" id="GO:0008270">
    <property type="term" value="F:zinc ion binding"/>
    <property type="evidence" value="ECO:0007669"/>
    <property type="project" value="InterPro"/>
</dbReference>
<sequence length="360" mass="42408">MNPECKIELFKENGDIIEKAHIIPYSDTKDNSFENLIILCPNCHTNFDKNSAFSVDDVKKWKEIRKAELESFFSKKYDSFEDLKNAVVPLLLDNKSIFENYYHEDTKDLWDIFEGKILSNNRILRNILKQNLKLIQNHSYENYSNLAIVQKFLLHIDEFEATRVNEEKIRRVLFPEEINSLFGIEPLDGHFLPSVESIESLIEVLQNNGQFETIVLGIDRPYIQIKKKDCISERIYLNDTPRLRQIYYDNNCFRKVNVRFESLNYALKVIKSRGLEFEFVDINNLKEVIVNGVKIVFVYEYCLSKVKLLQFSPEESCVILNLHNWNGESCISTEAYELAKEMKVKLLRMDEFYGFINSIK</sequence>
<dbReference type="GO" id="GO:0003676">
    <property type="term" value="F:nucleic acid binding"/>
    <property type="evidence" value="ECO:0007669"/>
    <property type="project" value="InterPro"/>
</dbReference>
<dbReference type="AlphaFoldDB" id="A0A223EAI8"/>
<gene>
    <name evidence="2" type="ORF">AP3564_04685</name>
</gene>
<keyword evidence="2" id="KW-0540">Nuclease</keyword>
<dbReference type="Proteomes" id="UP000214606">
    <property type="component" value="Chromosome"/>
</dbReference>
<evidence type="ECO:0000313" key="2">
    <source>
        <dbReference type="EMBL" id="ASS92268.1"/>
    </source>
</evidence>
<accession>A0A223EAI8</accession>
<name>A0A223EAI8_9BACI</name>
<keyword evidence="2" id="KW-0255">Endonuclease</keyword>
<proteinExistence type="predicted"/>
<evidence type="ECO:0000259" key="1">
    <source>
        <dbReference type="Pfam" id="PF01844"/>
    </source>
</evidence>
<dbReference type="InterPro" id="IPR003615">
    <property type="entry name" value="HNH_nuc"/>
</dbReference>
<dbReference type="GO" id="GO:0004519">
    <property type="term" value="F:endonuclease activity"/>
    <property type="evidence" value="ECO:0007669"/>
    <property type="project" value="UniProtKB-KW"/>
</dbReference>
<dbReference type="InterPro" id="IPR002711">
    <property type="entry name" value="HNH"/>
</dbReference>
<keyword evidence="2" id="KW-0378">Hydrolase</keyword>
<dbReference type="Pfam" id="PF01844">
    <property type="entry name" value="HNH"/>
    <property type="match status" value="1"/>
</dbReference>
<reference evidence="2 3" key="1">
    <citation type="submission" date="2016-10" db="EMBL/GenBank/DDBJ databases">
        <title>The whole genome sequencing and assembly of Aeribacillus pallidus KCTC3564 strain.</title>
        <authorList>
            <person name="Lee Y.-J."/>
            <person name="Park M.-K."/>
            <person name="Yi H."/>
            <person name="Bahn Y.-S."/>
            <person name="Kim J.F."/>
            <person name="Lee D.-W."/>
        </authorList>
    </citation>
    <scope>NUCLEOTIDE SEQUENCE [LARGE SCALE GENOMIC DNA]</scope>
    <source>
        <strain evidence="2 3">KCTC3564</strain>
    </source>
</reference>
<dbReference type="EMBL" id="CP017703">
    <property type="protein sequence ID" value="ASS92268.1"/>
    <property type="molecule type" value="Genomic_DNA"/>
</dbReference>
<dbReference type="CDD" id="cd00085">
    <property type="entry name" value="HNHc"/>
    <property type="match status" value="1"/>
</dbReference>
<organism evidence="2 3">
    <name type="scientific">Aeribacillus pallidus</name>
    <dbReference type="NCBI Taxonomy" id="33936"/>
    <lineage>
        <taxon>Bacteria</taxon>
        <taxon>Bacillati</taxon>
        <taxon>Bacillota</taxon>
        <taxon>Bacilli</taxon>
        <taxon>Bacillales</taxon>
        <taxon>Bacillaceae</taxon>
        <taxon>Aeribacillus</taxon>
    </lineage>
</organism>
<protein>
    <submittedName>
        <fullName evidence="2">HNH endonuclease</fullName>
    </submittedName>
</protein>
<evidence type="ECO:0000313" key="3">
    <source>
        <dbReference type="Proteomes" id="UP000214606"/>
    </source>
</evidence>
<dbReference type="KEGG" id="apak:AP3564_04685"/>
<feature type="domain" description="HNH" evidence="1">
    <location>
        <begin position="4"/>
        <end position="46"/>
    </location>
</feature>